<dbReference type="SUPFAM" id="SSF48576">
    <property type="entry name" value="Terpenoid synthases"/>
    <property type="match status" value="1"/>
</dbReference>
<proteinExistence type="predicted"/>
<sequence length="337" mass="36395">MRPFAAPPPGTAGCPEPPPLSGVAAASLLPLAELVPAMSAPCRMHPSVDLIGAGLAGWARETGLEAPPRAGFERMAGRAFAGFGVEAALLFAKWLTWLFHFDDEWDEKPAGRAAEIVETAFARLDLVARAPGHASSPVEVAFADLWKITAGRMSTRWRHRFLAGLAAQGEACRTEAENRCAGRVPSPAEYPRLRRGTAGPYLFDLVEPCLGVEVPAGLRESTTWRTLVDACNDVTAWCNDVASHHKERANGDVHNYVTVAATAFGLSDGAAVTWVNDRIAVRAEDLRISARRLPALFDRFELSTGQAREVSKVACAFLAAPRAQLEWLLESSRYDVP</sequence>
<dbReference type="RefSeq" id="WP_343963930.1">
    <property type="nucleotide sequence ID" value="NZ_BAAAGK010000021.1"/>
</dbReference>
<evidence type="ECO:0000256" key="1">
    <source>
        <dbReference type="ARBA" id="ARBA00023239"/>
    </source>
</evidence>
<dbReference type="EMBL" id="JBHTEE010000001">
    <property type="protein sequence ID" value="MFC7601995.1"/>
    <property type="molecule type" value="Genomic_DNA"/>
</dbReference>
<dbReference type="InterPro" id="IPR034686">
    <property type="entry name" value="Terpene_cyclase-like_2"/>
</dbReference>
<keyword evidence="3" id="KW-1185">Reference proteome</keyword>
<reference evidence="3" key="1">
    <citation type="journal article" date="2019" name="Int. J. Syst. Evol. Microbiol.">
        <title>The Global Catalogue of Microorganisms (GCM) 10K type strain sequencing project: providing services to taxonomists for standard genome sequencing and annotation.</title>
        <authorList>
            <consortium name="The Broad Institute Genomics Platform"/>
            <consortium name="The Broad Institute Genome Sequencing Center for Infectious Disease"/>
            <person name="Wu L."/>
            <person name="Ma J."/>
        </authorList>
    </citation>
    <scope>NUCLEOTIDE SEQUENCE [LARGE SCALE GENOMIC DNA]</scope>
    <source>
        <strain evidence="3">JCM 10083</strain>
    </source>
</reference>
<dbReference type="Pfam" id="PF19086">
    <property type="entry name" value="Terpene_syn_C_2"/>
    <property type="match status" value="1"/>
</dbReference>
<comment type="caution">
    <text evidence="2">The sequence shown here is derived from an EMBL/GenBank/DDBJ whole genome shotgun (WGS) entry which is preliminary data.</text>
</comment>
<dbReference type="SFLD" id="SFLDG01020">
    <property type="entry name" value="Terpene_Cyclase_Like_2"/>
    <property type="match status" value="1"/>
</dbReference>
<name>A0ABW2T087_9ACTN</name>
<dbReference type="SFLD" id="SFLDS00005">
    <property type="entry name" value="Isoprenoid_Synthase_Type_I"/>
    <property type="match status" value="1"/>
</dbReference>
<gene>
    <name evidence="2" type="ORF">ACFQVD_18005</name>
</gene>
<dbReference type="Proteomes" id="UP001596514">
    <property type="component" value="Unassembled WGS sequence"/>
</dbReference>
<dbReference type="InterPro" id="IPR008949">
    <property type="entry name" value="Isoprenoid_synthase_dom_sf"/>
</dbReference>
<accession>A0ABW2T087</accession>
<organism evidence="2 3">
    <name type="scientific">Streptosporangium amethystogenes subsp. fukuiense</name>
    <dbReference type="NCBI Taxonomy" id="698418"/>
    <lineage>
        <taxon>Bacteria</taxon>
        <taxon>Bacillati</taxon>
        <taxon>Actinomycetota</taxon>
        <taxon>Actinomycetes</taxon>
        <taxon>Streptosporangiales</taxon>
        <taxon>Streptosporangiaceae</taxon>
        <taxon>Streptosporangium</taxon>
    </lineage>
</organism>
<evidence type="ECO:0000313" key="2">
    <source>
        <dbReference type="EMBL" id="MFC7601995.1"/>
    </source>
</evidence>
<protein>
    <submittedName>
        <fullName evidence="2">Terpene synthase family protein</fullName>
    </submittedName>
</protein>
<dbReference type="Gene3D" id="1.10.600.10">
    <property type="entry name" value="Farnesyl Diphosphate Synthase"/>
    <property type="match status" value="1"/>
</dbReference>
<evidence type="ECO:0000313" key="3">
    <source>
        <dbReference type="Proteomes" id="UP001596514"/>
    </source>
</evidence>
<keyword evidence="1" id="KW-0456">Lyase</keyword>